<evidence type="ECO:0000313" key="7">
    <source>
        <dbReference type="Proteomes" id="UP001062738"/>
    </source>
</evidence>
<evidence type="ECO:0000256" key="2">
    <source>
        <dbReference type="ARBA" id="ARBA00022679"/>
    </source>
</evidence>
<evidence type="ECO:0000313" key="6">
    <source>
        <dbReference type="EMBL" id="MCY7007118.1"/>
    </source>
</evidence>
<organism evidence="6 7">
    <name type="scientific">Fusobacterium simiae</name>
    <dbReference type="NCBI Taxonomy" id="855"/>
    <lineage>
        <taxon>Bacteria</taxon>
        <taxon>Fusobacteriati</taxon>
        <taxon>Fusobacteriota</taxon>
        <taxon>Fusobacteriia</taxon>
        <taxon>Fusobacteriales</taxon>
        <taxon>Fusobacteriaceae</taxon>
        <taxon>Fusobacterium</taxon>
    </lineage>
</organism>
<dbReference type="Gene3D" id="3.20.170.30">
    <property type="match status" value="1"/>
</dbReference>
<dbReference type="RefSeq" id="WP_265151210.1">
    <property type="nucleotide sequence ID" value="NZ_JAOXXL010000001.1"/>
</dbReference>
<comment type="similarity">
    <text evidence="1 5">Belongs to the KptA/TPT1 family.</text>
</comment>
<dbReference type="PANTHER" id="PTHR12684">
    <property type="entry name" value="PUTATIVE PHOSPHOTRANSFERASE"/>
    <property type="match status" value="1"/>
</dbReference>
<evidence type="ECO:0000256" key="4">
    <source>
        <dbReference type="ARBA" id="ARBA00025212"/>
    </source>
</evidence>
<gene>
    <name evidence="5" type="primary">kptA</name>
    <name evidence="6" type="ORF">OCK72_00470</name>
</gene>
<dbReference type="InterPro" id="IPR042080">
    <property type="entry name" value="RNA_2'-PTrans_N"/>
</dbReference>
<dbReference type="HAMAP" id="MF_00299">
    <property type="entry name" value="KptA"/>
    <property type="match status" value="1"/>
</dbReference>
<reference evidence="6" key="1">
    <citation type="submission" date="2022-09" db="EMBL/GenBank/DDBJ databases">
        <authorList>
            <person name="Zoaiter M."/>
        </authorList>
    </citation>
    <scope>NUCLEOTIDE SEQUENCE</scope>
    <source>
        <strain evidence="6">DSM 19848</strain>
    </source>
</reference>
<dbReference type="InterPro" id="IPR022928">
    <property type="entry name" value="RNA_2'-PTrans_KptA"/>
</dbReference>
<dbReference type="InterPro" id="IPR042081">
    <property type="entry name" value="RNA_2'-PTrans_C"/>
</dbReference>
<evidence type="ECO:0000256" key="5">
    <source>
        <dbReference type="HAMAP-Rule" id="MF_00299"/>
    </source>
</evidence>
<sequence length="179" mass="20940">MDNDVKLGRFISLILRHKPETINLKLDKNGWADTKELIEKISQSGREIDFETLKRIVNENNKKRYSFNKDKSKIRAVQGHSIEVNLELKEVVPPAILYHGTAFKNLESIKKEGIIKMNRQYVHLSADKETAKNVATRHSVKYIILEIDTEAMLKENYKFYLSENKVWLTDFVPSKFIKF</sequence>
<comment type="function">
    <text evidence="4 5">Removes the 2'-phosphate from RNA via an intermediate in which the phosphate is ADP-ribosylated by NAD followed by a presumed transesterification to release the RNA and generate ADP-ribose 1''-2''-cyclic phosphate (APPR&gt;P). May function as an ADP-ribosylase.</text>
</comment>
<dbReference type="EC" id="2.7.1.-" evidence="5"/>
<dbReference type="SUPFAM" id="SSF56399">
    <property type="entry name" value="ADP-ribosylation"/>
    <property type="match status" value="1"/>
</dbReference>
<dbReference type="Gene3D" id="1.10.10.970">
    <property type="entry name" value="RNA 2'-phosphotransferase, Tpt1/KptA family, N-terminal domain"/>
    <property type="match status" value="1"/>
</dbReference>
<dbReference type="EMBL" id="JAOXXL010000001">
    <property type="protein sequence ID" value="MCY7007118.1"/>
    <property type="molecule type" value="Genomic_DNA"/>
</dbReference>
<accession>A0ABT4DF61</accession>
<evidence type="ECO:0000256" key="3">
    <source>
        <dbReference type="ARBA" id="ARBA00023027"/>
    </source>
</evidence>
<dbReference type="PANTHER" id="PTHR12684:SF2">
    <property type="entry name" value="TRNA 2'-PHOSPHOTRANSFERASE 1"/>
    <property type="match status" value="1"/>
</dbReference>
<keyword evidence="3 5" id="KW-0520">NAD</keyword>
<name>A0ABT4DF61_FUSSI</name>
<keyword evidence="2 5" id="KW-0808">Transferase</keyword>
<dbReference type="Pfam" id="PF01885">
    <property type="entry name" value="PTS_2-RNA"/>
    <property type="match status" value="1"/>
</dbReference>
<comment type="caution">
    <text evidence="6">The sequence shown here is derived from an EMBL/GenBank/DDBJ whole genome shotgun (WGS) entry which is preliminary data.</text>
</comment>
<dbReference type="InterPro" id="IPR002745">
    <property type="entry name" value="Ptrans_KptA/Tpt1"/>
</dbReference>
<keyword evidence="7" id="KW-1185">Reference proteome</keyword>
<proteinExistence type="inferred from homology"/>
<dbReference type="Proteomes" id="UP001062738">
    <property type="component" value="Unassembled WGS sequence"/>
</dbReference>
<protein>
    <recommendedName>
        <fullName evidence="5">Probable RNA 2'-phosphotransferase</fullName>
        <ecNumber evidence="5">2.7.1.-</ecNumber>
    </recommendedName>
</protein>
<evidence type="ECO:0000256" key="1">
    <source>
        <dbReference type="ARBA" id="ARBA00009836"/>
    </source>
</evidence>